<feature type="chain" id="PRO_5006902669" evidence="7">
    <location>
        <begin position="27"/>
        <end position="96"/>
    </location>
</feature>
<evidence type="ECO:0000256" key="5">
    <source>
        <dbReference type="ARBA" id="ARBA00023136"/>
    </source>
</evidence>
<keyword evidence="2" id="KW-1003">Cell membrane</keyword>
<gene>
    <name evidence="9" type="ORF">DEALK_07880</name>
</gene>
<feature type="transmembrane region" description="Helical" evidence="6">
    <location>
        <begin position="64"/>
        <end position="90"/>
    </location>
</feature>
<feature type="signal peptide" evidence="7">
    <location>
        <begin position="1"/>
        <end position="26"/>
    </location>
</feature>
<dbReference type="RefSeq" id="WP_058438885.1">
    <property type="nucleotide sequence ID" value="NZ_KQ758903.1"/>
</dbReference>
<dbReference type="Proteomes" id="UP000053947">
    <property type="component" value="Unassembled WGS sequence"/>
</dbReference>
<evidence type="ECO:0000256" key="4">
    <source>
        <dbReference type="ARBA" id="ARBA00022989"/>
    </source>
</evidence>
<dbReference type="InterPro" id="IPR025937">
    <property type="entry name" value="PDGLE_dom"/>
</dbReference>
<organism evidence="9 10">
    <name type="scientific">Dehalogenimonas alkenigignens</name>
    <dbReference type="NCBI Taxonomy" id="1217799"/>
    <lineage>
        <taxon>Bacteria</taxon>
        <taxon>Bacillati</taxon>
        <taxon>Chloroflexota</taxon>
        <taxon>Dehalococcoidia</taxon>
        <taxon>Dehalococcoidales</taxon>
        <taxon>Dehalococcoidaceae</taxon>
        <taxon>Dehalogenimonas</taxon>
    </lineage>
</organism>
<feature type="domain" description="PDGLE" evidence="8">
    <location>
        <begin position="4"/>
        <end position="89"/>
    </location>
</feature>
<evidence type="ECO:0000313" key="9">
    <source>
        <dbReference type="EMBL" id="KTB47943.1"/>
    </source>
</evidence>
<keyword evidence="5 6" id="KW-0472">Membrane</keyword>
<evidence type="ECO:0000256" key="7">
    <source>
        <dbReference type="SAM" id="SignalP"/>
    </source>
</evidence>
<dbReference type="EMBL" id="LFDV01000002">
    <property type="protein sequence ID" value="KTB47943.1"/>
    <property type="molecule type" value="Genomic_DNA"/>
</dbReference>
<keyword evidence="3 6" id="KW-0812">Transmembrane</keyword>
<evidence type="ECO:0000259" key="8">
    <source>
        <dbReference type="Pfam" id="PF13190"/>
    </source>
</evidence>
<dbReference type="AlphaFoldDB" id="A0A0W0GHB1"/>
<name>A0A0W0GHB1_9CHLR</name>
<comment type="caution">
    <text evidence="9">The sequence shown here is derived from an EMBL/GenBank/DDBJ whole genome shotgun (WGS) entry which is preliminary data.</text>
</comment>
<proteinExistence type="predicted"/>
<dbReference type="STRING" id="1217799.DEALK_07880"/>
<evidence type="ECO:0000313" key="10">
    <source>
        <dbReference type="Proteomes" id="UP000053947"/>
    </source>
</evidence>
<evidence type="ECO:0000256" key="6">
    <source>
        <dbReference type="SAM" id="Phobius"/>
    </source>
</evidence>
<dbReference type="OrthoDB" id="5395048at2"/>
<evidence type="ECO:0000256" key="3">
    <source>
        <dbReference type="ARBA" id="ARBA00022692"/>
    </source>
</evidence>
<keyword evidence="4 6" id="KW-1133">Transmembrane helix</keyword>
<accession>A0A0W0GHB1</accession>
<protein>
    <submittedName>
        <fullName evidence="9">PDGLE domain</fullName>
    </submittedName>
</protein>
<evidence type="ECO:0000256" key="2">
    <source>
        <dbReference type="ARBA" id="ARBA00022475"/>
    </source>
</evidence>
<dbReference type="GO" id="GO:0005886">
    <property type="term" value="C:plasma membrane"/>
    <property type="evidence" value="ECO:0007669"/>
    <property type="project" value="UniProtKB-SubCell"/>
</dbReference>
<sequence length="96" mass="10286">MSFKKWWLIGLGAALLLATLSPLASGSPDGLERVAEDKGFLETAGDAPFQIIADYVFPGVENEALATILAGWIGVLVMFGAVYVIAWAIMKNRKTT</sequence>
<keyword evidence="10" id="KW-1185">Reference proteome</keyword>
<keyword evidence="7" id="KW-0732">Signal</keyword>
<comment type="subcellular location">
    <subcellularLocation>
        <location evidence="1">Cell membrane</location>
    </subcellularLocation>
</comment>
<reference evidence="9 10" key="1">
    <citation type="submission" date="2015-06" db="EMBL/GenBank/DDBJ databases">
        <title>Genome sequence of the organohalide-respiring Dehalogenimonas alkenigignens type strain (IP3-3T).</title>
        <authorList>
            <person name="Key T.A."/>
            <person name="Richmond D.P."/>
            <person name="Bowman K.S."/>
            <person name="Cho Y.-J."/>
            <person name="Chun J."/>
            <person name="da Costa M.S."/>
            <person name="Rainey F.A."/>
            <person name="Moe W.M."/>
        </authorList>
    </citation>
    <scope>NUCLEOTIDE SEQUENCE [LARGE SCALE GENOMIC DNA]</scope>
    <source>
        <strain evidence="9 10">IP3-3</strain>
    </source>
</reference>
<evidence type="ECO:0000256" key="1">
    <source>
        <dbReference type="ARBA" id="ARBA00004236"/>
    </source>
</evidence>
<dbReference type="Pfam" id="PF13190">
    <property type="entry name" value="PDGLE"/>
    <property type="match status" value="1"/>
</dbReference>
<dbReference type="PATRIC" id="fig|1217799.6.peg.810"/>